<dbReference type="Proteomes" id="UP000318199">
    <property type="component" value="Unassembled WGS sequence"/>
</dbReference>
<dbReference type="Pfam" id="PF12279">
    <property type="entry name" value="DUF3619"/>
    <property type="match status" value="1"/>
</dbReference>
<name>A0A562ZTJ2_9BURK</name>
<dbReference type="AlphaFoldDB" id="A0A562ZTJ2"/>
<dbReference type="InterPro" id="IPR022064">
    <property type="entry name" value="DUF3619"/>
</dbReference>
<proteinExistence type="predicted"/>
<evidence type="ECO:0000313" key="1">
    <source>
        <dbReference type="EMBL" id="TWO71929.1"/>
    </source>
</evidence>
<dbReference type="EMBL" id="VOBQ01000005">
    <property type="protein sequence ID" value="TWO71929.1"/>
    <property type="molecule type" value="Genomic_DNA"/>
</dbReference>
<comment type="caution">
    <text evidence="1">The sequence shown here is derived from an EMBL/GenBank/DDBJ whole genome shotgun (WGS) entry which is preliminary data.</text>
</comment>
<accession>A0A562ZTJ2</accession>
<organism evidence="1 2">
    <name type="scientific">Caenimonas sedimenti</name>
    <dbReference type="NCBI Taxonomy" id="2596921"/>
    <lineage>
        <taxon>Bacteria</taxon>
        <taxon>Pseudomonadati</taxon>
        <taxon>Pseudomonadota</taxon>
        <taxon>Betaproteobacteria</taxon>
        <taxon>Burkholderiales</taxon>
        <taxon>Comamonadaceae</taxon>
        <taxon>Caenimonas</taxon>
    </lineage>
</organism>
<reference evidence="1 2" key="1">
    <citation type="submission" date="2019-07" db="EMBL/GenBank/DDBJ databases">
        <title>Caenimonas sedimenti sp. nov., isolated from activated sludge.</title>
        <authorList>
            <person name="Xu J."/>
        </authorList>
    </citation>
    <scope>NUCLEOTIDE SEQUENCE [LARGE SCALE GENOMIC DNA]</scope>
    <source>
        <strain evidence="1 2">HX-9-20</strain>
    </source>
</reference>
<keyword evidence="2" id="KW-1185">Reference proteome</keyword>
<protein>
    <submittedName>
        <fullName evidence="1">DUF3619 family protein</fullName>
    </submittedName>
</protein>
<dbReference type="RefSeq" id="WP_145892488.1">
    <property type="nucleotide sequence ID" value="NZ_VOBQ01000005.1"/>
</dbReference>
<dbReference type="OrthoDB" id="8562153at2"/>
<sequence length="144" mass="15547">MSTTDHLHAQEKADQFGQAVAARLSDATAELPYEVRERLRAARVRALERRKLAIQHKNAPLVVHNGGTAALGLGDGDEFGWGRRIASALPLLVLAAGLVLLHVAQNEYRASEVAEVDQALLTDDLPPAAYADPGFVQFLKSGRD</sequence>
<evidence type="ECO:0000313" key="2">
    <source>
        <dbReference type="Proteomes" id="UP000318199"/>
    </source>
</evidence>
<gene>
    <name evidence="1" type="ORF">FN976_08030</name>
</gene>